<comment type="similarity">
    <text evidence="1">Belongs to the paxM FAD-dependent monooxygenase family.</text>
</comment>
<dbReference type="PRINTS" id="PR00420">
    <property type="entry name" value="RNGMNOXGNASE"/>
</dbReference>
<dbReference type="AlphaFoldDB" id="A0A8T9CCG7"/>
<dbReference type="PANTHER" id="PTHR13789">
    <property type="entry name" value="MONOOXYGENASE"/>
    <property type="match status" value="1"/>
</dbReference>
<comment type="caution">
    <text evidence="4">The sequence shown here is derived from an EMBL/GenBank/DDBJ whole genome shotgun (WGS) entry which is preliminary data.</text>
</comment>
<keyword evidence="2" id="KW-0560">Oxidoreductase</keyword>
<dbReference type="InterPro" id="IPR036188">
    <property type="entry name" value="FAD/NAD-bd_sf"/>
</dbReference>
<dbReference type="SUPFAM" id="SSF51905">
    <property type="entry name" value="FAD/NAD(P)-binding domain"/>
    <property type="match status" value="1"/>
</dbReference>
<evidence type="ECO:0000256" key="1">
    <source>
        <dbReference type="ARBA" id="ARBA00007992"/>
    </source>
</evidence>
<proteinExistence type="inferred from homology"/>
<evidence type="ECO:0000256" key="3">
    <source>
        <dbReference type="ARBA" id="ARBA00023033"/>
    </source>
</evidence>
<keyword evidence="3 4" id="KW-0503">Monooxygenase</keyword>
<dbReference type="Proteomes" id="UP000469558">
    <property type="component" value="Unassembled WGS sequence"/>
</dbReference>
<dbReference type="Pfam" id="PF13450">
    <property type="entry name" value="NAD_binding_8"/>
    <property type="match status" value="1"/>
</dbReference>
<dbReference type="SUPFAM" id="SSF54373">
    <property type="entry name" value="FAD-linked reductases, C-terminal domain"/>
    <property type="match status" value="1"/>
</dbReference>
<dbReference type="GO" id="GO:0004497">
    <property type="term" value="F:monooxygenase activity"/>
    <property type="evidence" value="ECO:0007669"/>
    <property type="project" value="UniProtKB-KW"/>
</dbReference>
<evidence type="ECO:0000256" key="2">
    <source>
        <dbReference type="ARBA" id="ARBA00023002"/>
    </source>
</evidence>
<dbReference type="InterPro" id="IPR050493">
    <property type="entry name" value="FAD-dep_Monooxygenase_BioMet"/>
</dbReference>
<accession>A0A8T9CCG7</accession>
<organism evidence="4 5">
    <name type="scientific">Lachnellula suecica</name>
    <dbReference type="NCBI Taxonomy" id="602035"/>
    <lineage>
        <taxon>Eukaryota</taxon>
        <taxon>Fungi</taxon>
        <taxon>Dikarya</taxon>
        <taxon>Ascomycota</taxon>
        <taxon>Pezizomycotina</taxon>
        <taxon>Leotiomycetes</taxon>
        <taxon>Helotiales</taxon>
        <taxon>Lachnaceae</taxon>
        <taxon>Lachnellula</taxon>
    </lineage>
</organism>
<protein>
    <submittedName>
        <fullName evidence="4">FAD-dependent monooxygenase OpS4</fullName>
    </submittedName>
</protein>
<evidence type="ECO:0000313" key="4">
    <source>
        <dbReference type="EMBL" id="TVY82872.1"/>
    </source>
</evidence>
<evidence type="ECO:0000313" key="5">
    <source>
        <dbReference type="Proteomes" id="UP000469558"/>
    </source>
</evidence>
<sequence>FVSFWDDRTMAENPTVQLHVLIVGGGIAGLAAARALKKCGHRVEVFERSHFANEVGAAVSISPNGTKVLRELDFDFAKGGGVNQRYIHTYDAITFAKISEYDYGDLEETCGATIEAMHRRDLHAALWDLALQNDGPSDAPAVKLHTGVKITKIDVESAKIELEDGSVFEGDLLIGADGLRSQIFRFLLPTEAIVNDPETSGMRLHNIRVMYDIEDQTTGPKLRCVWYECRNGEVQNLAGLYRGDRYETKEEDFGHPAPKDKFLEIFSSFNPKLRHIFEKADEIIYWRIYERLPLPTFIYSKTLLIGDAGHPMTPFTAQGATQALEDAGALLGLFKNISSKEQLSQRLEMYERVRWDAESVGAGTCAVIGEGCIGAGGVEGEGDEVIRRGRGVIIGIMFLMSARKCFGKNFLECLQLKRGMQIGLSTQVRD</sequence>
<dbReference type="EMBL" id="QGMK01000264">
    <property type="protein sequence ID" value="TVY82872.1"/>
    <property type="molecule type" value="Genomic_DNA"/>
</dbReference>
<dbReference type="Gene3D" id="3.50.50.60">
    <property type="entry name" value="FAD/NAD(P)-binding domain"/>
    <property type="match status" value="1"/>
</dbReference>
<gene>
    <name evidence="4" type="primary">OpS4_2</name>
    <name evidence="4" type="ORF">LSUE1_G002025</name>
</gene>
<reference evidence="4 5" key="1">
    <citation type="submission" date="2018-05" db="EMBL/GenBank/DDBJ databases">
        <title>Genome sequencing and assembly of the regulated plant pathogen Lachnellula willkommii and related sister species for the development of diagnostic species identification markers.</title>
        <authorList>
            <person name="Giroux E."/>
            <person name="Bilodeau G."/>
        </authorList>
    </citation>
    <scope>NUCLEOTIDE SEQUENCE [LARGE SCALE GENOMIC DNA]</scope>
    <source>
        <strain evidence="4 5">CBS 268.59</strain>
    </source>
</reference>
<dbReference type="OrthoDB" id="9993796at2759"/>
<feature type="non-terminal residue" evidence="4">
    <location>
        <position position="1"/>
    </location>
</feature>
<dbReference type="PANTHER" id="PTHR13789:SF309">
    <property type="entry name" value="PUTATIVE (AFU_ORTHOLOGUE AFUA_6G14510)-RELATED"/>
    <property type="match status" value="1"/>
</dbReference>
<name>A0A8T9CCG7_9HELO</name>
<keyword evidence="5" id="KW-1185">Reference proteome</keyword>